<reference evidence="1" key="1">
    <citation type="submission" date="2023-05" db="EMBL/GenBank/DDBJ databases">
        <title>Nepenthes gracilis genome sequencing.</title>
        <authorList>
            <person name="Fukushima K."/>
        </authorList>
    </citation>
    <scope>NUCLEOTIDE SEQUENCE</scope>
    <source>
        <strain evidence="1">SING2019-196</strain>
    </source>
</reference>
<evidence type="ECO:0000313" key="2">
    <source>
        <dbReference type="Proteomes" id="UP001279734"/>
    </source>
</evidence>
<dbReference type="Proteomes" id="UP001279734">
    <property type="component" value="Unassembled WGS sequence"/>
</dbReference>
<sequence length="91" mass="9725">MAEELLQPKIFNPARTPESLFARGAATGWRSSTVRVLLQPEIFSPARTPKIFYGWSTTIAGDLLSPVGMPENFSARGASSSALEGTLGSVQ</sequence>
<protein>
    <submittedName>
        <fullName evidence="1">Uncharacterized protein</fullName>
    </submittedName>
</protein>
<comment type="caution">
    <text evidence="1">The sequence shown here is derived from an EMBL/GenBank/DDBJ whole genome shotgun (WGS) entry which is preliminary data.</text>
</comment>
<dbReference type="AlphaFoldDB" id="A0AAD3S9D0"/>
<gene>
    <name evidence="1" type="ORF">Nepgr_008221</name>
</gene>
<organism evidence="1 2">
    <name type="scientific">Nepenthes gracilis</name>
    <name type="common">Slender pitcher plant</name>
    <dbReference type="NCBI Taxonomy" id="150966"/>
    <lineage>
        <taxon>Eukaryota</taxon>
        <taxon>Viridiplantae</taxon>
        <taxon>Streptophyta</taxon>
        <taxon>Embryophyta</taxon>
        <taxon>Tracheophyta</taxon>
        <taxon>Spermatophyta</taxon>
        <taxon>Magnoliopsida</taxon>
        <taxon>eudicotyledons</taxon>
        <taxon>Gunneridae</taxon>
        <taxon>Pentapetalae</taxon>
        <taxon>Caryophyllales</taxon>
        <taxon>Nepenthaceae</taxon>
        <taxon>Nepenthes</taxon>
    </lineage>
</organism>
<name>A0AAD3S9D0_NEPGR</name>
<proteinExistence type="predicted"/>
<dbReference type="EMBL" id="BSYO01000006">
    <property type="protein sequence ID" value="GMH06381.1"/>
    <property type="molecule type" value="Genomic_DNA"/>
</dbReference>
<keyword evidence="2" id="KW-1185">Reference proteome</keyword>
<accession>A0AAD3S9D0</accession>
<evidence type="ECO:0000313" key="1">
    <source>
        <dbReference type="EMBL" id="GMH06381.1"/>
    </source>
</evidence>